<evidence type="ECO:0000313" key="8">
    <source>
        <dbReference type="Proteomes" id="UP000515211"/>
    </source>
</evidence>
<evidence type="ECO:0000259" key="6">
    <source>
        <dbReference type="PROSITE" id="PS50158"/>
    </source>
</evidence>
<evidence type="ECO:0000256" key="3">
    <source>
        <dbReference type="ARBA" id="ARBA00022833"/>
    </source>
</evidence>
<dbReference type="KEGG" id="adu:110274333"/>
<feature type="compositionally biased region" description="Polar residues" evidence="5">
    <location>
        <begin position="323"/>
        <end position="334"/>
    </location>
</feature>
<protein>
    <submittedName>
        <fullName evidence="9">Uncharacterized protein LOC110274333</fullName>
    </submittedName>
</protein>
<evidence type="ECO:0000256" key="4">
    <source>
        <dbReference type="PROSITE-ProRule" id="PRU00047"/>
    </source>
</evidence>
<dbReference type="Pfam" id="PF04434">
    <property type="entry name" value="SWIM"/>
    <property type="match status" value="1"/>
</dbReference>
<reference evidence="8" key="1">
    <citation type="journal article" date="2016" name="Nat. Genet.">
        <title>The genome sequences of Arachis duranensis and Arachis ipaensis, the diploid ancestors of cultivated peanut.</title>
        <authorList>
            <person name="Bertioli D.J."/>
            <person name="Cannon S.B."/>
            <person name="Froenicke L."/>
            <person name="Huang G."/>
            <person name="Farmer A.D."/>
            <person name="Cannon E.K."/>
            <person name="Liu X."/>
            <person name="Gao D."/>
            <person name="Clevenger J."/>
            <person name="Dash S."/>
            <person name="Ren L."/>
            <person name="Moretzsohn M.C."/>
            <person name="Shirasawa K."/>
            <person name="Huang W."/>
            <person name="Vidigal B."/>
            <person name="Abernathy B."/>
            <person name="Chu Y."/>
            <person name="Niederhuth C.E."/>
            <person name="Umale P."/>
            <person name="Araujo A.C."/>
            <person name="Kozik A."/>
            <person name="Kim K.D."/>
            <person name="Burow M.D."/>
            <person name="Varshney R.K."/>
            <person name="Wang X."/>
            <person name="Zhang X."/>
            <person name="Barkley N."/>
            <person name="Guimaraes P.M."/>
            <person name="Isobe S."/>
            <person name="Guo B."/>
            <person name="Liao B."/>
            <person name="Stalker H.T."/>
            <person name="Schmitz R.J."/>
            <person name="Scheffler B.E."/>
            <person name="Leal-Bertioli S.C."/>
            <person name="Xun X."/>
            <person name="Jackson S.A."/>
            <person name="Michelmore R."/>
            <person name="Ozias-Akins P."/>
        </authorList>
    </citation>
    <scope>NUCLEOTIDE SEQUENCE [LARGE SCALE GENOMIC DNA]</scope>
    <source>
        <strain evidence="8">cv. V14167</strain>
    </source>
</reference>
<reference evidence="9" key="2">
    <citation type="submission" date="2025-08" db="UniProtKB">
        <authorList>
            <consortium name="RefSeq"/>
        </authorList>
    </citation>
    <scope>IDENTIFICATION</scope>
    <source>
        <tissue evidence="9">Whole plant</tissue>
    </source>
</reference>
<keyword evidence="8" id="KW-1185">Reference proteome</keyword>
<dbReference type="InterPro" id="IPR007527">
    <property type="entry name" value="Znf_SWIM"/>
</dbReference>
<dbReference type="SMART" id="SM00575">
    <property type="entry name" value="ZnF_PMZ"/>
    <property type="match status" value="1"/>
</dbReference>
<keyword evidence="1" id="KW-0479">Metal-binding</keyword>
<accession>A0A6P5MHV8</accession>
<dbReference type="AlphaFoldDB" id="A0A6P5MHV8"/>
<dbReference type="InterPro" id="IPR036875">
    <property type="entry name" value="Znf_CCHC_sf"/>
</dbReference>
<sequence>MDNICNNACEVFNSRIKEARAKPIITLLEEVRMYAMRTIARNKVKLRSHIGILPPIQRSRLEKIRKESKSWNPVWSGDEKYEKFEVIGHPTNMVVDLGERLCSCGFWQLSGMPCVHACAALARAGKRPDEFCHKWLTMDAYNDTYAFHLNPIPGQAMWEKSPYNRPQAPKFKKMPGGPKKKRRKDANEDPDGSNKQKTKMKRSYKKGSCRYCGEKAHTKRNCPKRKAEEMAAAIAAAAAAAKSSNSNPAVHPITTPVVNPTHAIPPAAVPSQVGAHQKIQNEGQAEVELGMSQPIMSQNEDSLQMETSLVQHNARPPKLTTKRMVSQPSSTPPATNVPVDPMQGASSGTATRLASFMKFVPTPGFKPPRKKN</sequence>
<feature type="domain" description="SWIM-type" evidence="7">
    <location>
        <begin position="93"/>
        <end position="125"/>
    </location>
</feature>
<feature type="domain" description="CCHC-type" evidence="6">
    <location>
        <begin position="209"/>
        <end position="224"/>
    </location>
</feature>
<dbReference type="Gene3D" id="4.10.60.10">
    <property type="entry name" value="Zinc finger, CCHC-type"/>
    <property type="match status" value="1"/>
</dbReference>
<dbReference type="GeneID" id="110274333"/>
<feature type="region of interest" description="Disordered" evidence="5">
    <location>
        <begin position="315"/>
        <end position="350"/>
    </location>
</feature>
<keyword evidence="2 4" id="KW-0863">Zinc-finger</keyword>
<dbReference type="RefSeq" id="XP_020984035.2">
    <property type="nucleotide sequence ID" value="XM_021128376.2"/>
</dbReference>
<dbReference type="PROSITE" id="PS50966">
    <property type="entry name" value="ZF_SWIM"/>
    <property type="match status" value="1"/>
</dbReference>
<dbReference type="PROSITE" id="PS50158">
    <property type="entry name" value="ZF_CCHC"/>
    <property type="match status" value="1"/>
</dbReference>
<name>A0A6P5MHV8_ARADU</name>
<dbReference type="InterPro" id="IPR006564">
    <property type="entry name" value="Znf_PMZ"/>
</dbReference>
<evidence type="ECO:0000256" key="1">
    <source>
        <dbReference type="ARBA" id="ARBA00022723"/>
    </source>
</evidence>
<dbReference type="GO" id="GO:0003676">
    <property type="term" value="F:nucleic acid binding"/>
    <property type="evidence" value="ECO:0007669"/>
    <property type="project" value="InterPro"/>
</dbReference>
<dbReference type="SUPFAM" id="SSF57756">
    <property type="entry name" value="Retrovirus zinc finger-like domains"/>
    <property type="match status" value="1"/>
</dbReference>
<evidence type="ECO:0000256" key="2">
    <source>
        <dbReference type="ARBA" id="ARBA00022771"/>
    </source>
</evidence>
<dbReference type="GO" id="GO:0008270">
    <property type="term" value="F:zinc ion binding"/>
    <property type="evidence" value="ECO:0007669"/>
    <property type="project" value="UniProtKB-KW"/>
</dbReference>
<proteinExistence type="predicted"/>
<dbReference type="Proteomes" id="UP000515211">
    <property type="component" value="Chromosome 8"/>
</dbReference>
<evidence type="ECO:0000259" key="7">
    <source>
        <dbReference type="PROSITE" id="PS50966"/>
    </source>
</evidence>
<evidence type="ECO:0000313" key="9">
    <source>
        <dbReference type="RefSeq" id="XP_020984035.2"/>
    </source>
</evidence>
<gene>
    <name evidence="9" type="primary">LOC110274333</name>
</gene>
<organism evidence="8 9">
    <name type="scientific">Arachis duranensis</name>
    <name type="common">Wild peanut</name>
    <dbReference type="NCBI Taxonomy" id="130453"/>
    <lineage>
        <taxon>Eukaryota</taxon>
        <taxon>Viridiplantae</taxon>
        <taxon>Streptophyta</taxon>
        <taxon>Embryophyta</taxon>
        <taxon>Tracheophyta</taxon>
        <taxon>Spermatophyta</taxon>
        <taxon>Magnoliopsida</taxon>
        <taxon>eudicotyledons</taxon>
        <taxon>Gunneridae</taxon>
        <taxon>Pentapetalae</taxon>
        <taxon>rosids</taxon>
        <taxon>fabids</taxon>
        <taxon>Fabales</taxon>
        <taxon>Fabaceae</taxon>
        <taxon>Papilionoideae</taxon>
        <taxon>50 kb inversion clade</taxon>
        <taxon>dalbergioids sensu lato</taxon>
        <taxon>Dalbergieae</taxon>
        <taxon>Pterocarpus clade</taxon>
        <taxon>Arachis</taxon>
    </lineage>
</organism>
<keyword evidence="3" id="KW-0862">Zinc</keyword>
<feature type="compositionally biased region" description="Basic residues" evidence="5">
    <location>
        <begin position="170"/>
        <end position="184"/>
    </location>
</feature>
<dbReference type="PANTHER" id="PTHR31973:SF187">
    <property type="entry name" value="MUTATOR TRANSPOSASE MUDRA PROTEIN"/>
    <property type="match status" value="1"/>
</dbReference>
<dbReference type="PANTHER" id="PTHR31973">
    <property type="entry name" value="POLYPROTEIN, PUTATIVE-RELATED"/>
    <property type="match status" value="1"/>
</dbReference>
<evidence type="ECO:0000256" key="5">
    <source>
        <dbReference type="SAM" id="MobiDB-lite"/>
    </source>
</evidence>
<feature type="region of interest" description="Disordered" evidence="5">
    <location>
        <begin position="158"/>
        <end position="203"/>
    </location>
</feature>
<dbReference type="InterPro" id="IPR001878">
    <property type="entry name" value="Znf_CCHC"/>
</dbReference>